<sequence length="102" mass="10998">MDGARRAGCDLRSELAAAPPPTSSALSVPPRYFLLCQRGMKKLSATLHFGNEYENDVLIIIKGSVGTVAGNENRPRRVATVEDNARIITLLAGDKPCALIEF</sequence>
<dbReference type="EMBL" id="BGZK01001217">
    <property type="protein sequence ID" value="GBP74671.1"/>
    <property type="molecule type" value="Genomic_DNA"/>
</dbReference>
<comment type="caution">
    <text evidence="2">The sequence shown here is derived from an EMBL/GenBank/DDBJ whole genome shotgun (WGS) entry which is preliminary data.</text>
</comment>
<accession>A0A4C1YE66</accession>
<evidence type="ECO:0000256" key="1">
    <source>
        <dbReference type="SAM" id="MobiDB-lite"/>
    </source>
</evidence>
<protein>
    <submittedName>
        <fullName evidence="2">Uncharacterized protein</fullName>
    </submittedName>
</protein>
<reference evidence="2 3" key="1">
    <citation type="journal article" date="2019" name="Commun. Biol.">
        <title>The bagworm genome reveals a unique fibroin gene that provides high tensile strength.</title>
        <authorList>
            <person name="Kono N."/>
            <person name="Nakamura H."/>
            <person name="Ohtoshi R."/>
            <person name="Tomita M."/>
            <person name="Numata K."/>
            <person name="Arakawa K."/>
        </authorList>
    </citation>
    <scope>NUCLEOTIDE SEQUENCE [LARGE SCALE GENOMIC DNA]</scope>
</reference>
<gene>
    <name evidence="2" type="ORF">EVAR_51598_1</name>
</gene>
<dbReference type="AlphaFoldDB" id="A0A4C1YE66"/>
<evidence type="ECO:0000313" key="3">
    <source>
        <dbReference type="Proteomes" id="UP000299102"/>
    </source>
</evidence>
<dbReference type="Proteomes" id="UP000299102">
    <property type="component" value="Unassembled WGS sequence"/>
</dbReference>
<organism evidence="2 3">
    <name type="scientific">Eumeta variegata</name>
    <name type="common">Bagworm moth</name>
    <name type="synonym">Eumeta japonica</name>
    <dbReference type="NCBI Taxonomy" id="151549"/>
    <lineage>
        <taxon>Eukaryota</taxon>
        <taxon>Metazoa</taxon>
        <taxon>Ecdysozoa</taxon>
        <taxon>Arthropoda</taxon>
        <taxon>Hexapoda</taxon>
        <taxon>Insecta</taxon>
        <taxon>Pterygota</taxon>
        <taxon>Neoptera</taxon>
        <taxon>Endopterygota</taxon>
        <taxon>Lepidoptera</taxon>
        <taxon>Glossata</taxon>
        <taxon>Ditrysia</taxon>
        <taxon>Tineoidea</taxon>
        <taxon>Psychidae</taxon>
        <taxon>Oiketicinae</taxon>
        <taxon>Eumeta</taxon>
    </lineage>
</organism>
<name>A0A4C1YE66_EUMVA</name>
<feature type="compositionally biased region" description="Basic and acidic residues" evidence="1">
    <location>
        <begin position="1"/>
        <end position="13"/>
    </location>
</feature>
<proteinExistence type="predicted"/>
<feature type="region of interest" description="Disordered" evidence="1">
    <location>
        <begin position="1"/>
        <end position="25"/>
    </location>
</feature>
<keyword evidence="3" id="KW-1185">Reference proteome</keyword>
<evidence type="ECO:0000313" key="2">
    <source>
        <dbReference type="EMBL" id="GBP74671.1"/>
    </source>
</evidence>